<protein>
    <recommendedName>
        <fullName evidence="5">SF3 helicase domain-containing protein</fullName>
    </recommendedName>
</protein>
<organism evidence="6 7">
    <name type="scientific">Aphanomyces astaci</name>
    <name type="common">Crayfish plague agent</name>
    <dbReference type="NCBI Taxonomy" id="112090"/>
    <lineage>
        <taxon>Eukaryota</taxon>
        <taxon>Sar</taxon>
        <taxon>Stramenopiles</taxon>
        <taxon>Oomycota</taxon>
        <taxon>Saprolegniomycetes</taxon>
        <taxon>Saprolegniales</taxon>
        <taxon>Verrucalvaceae</taxon>
        <taxon>Aphanomyces</taxon>
    </lineage>
</organism>
<dbReference type="InterPro" id="IPR045455">
    <property type="entry name" value="NrS-1_pol-like_helicase"/>
</dbReference>
<feature type="domain" description="SF3 helicase" evidence="5">
    <location>
        <begin position="371"/>
        <end position="530"/>
    </location>
</feature>
<evidence type="ECO:0000259" key="5">
    <source>
        <dbReference type="PROSITE" id="PS51206"/>
    </source>
</evidence>
<feature type="compositionally biased region" description="Acidic residues" evidence="4">
    <location>
        <begin position="682"/>
        <end position="703"/>
    </location>
</feature>
<feature type="region of interest" description="Disordered" evidence="4">
    <location>
        <begin position="99"/>
        <end position="122"/>
    </location>
</feature>
<evidence type="ECO:0000256" key="2">
    <source>
        <dbReference type="ARBA" id="ARBA00022801"/>
    </source>
</evidence>
<evidence type="ECO:0000256" key="1">
    <source>
        <dbReference type="ARBA" id="ARBA00022741"/>
    </source>
</evidence>
<keyword evidence="2" id="KW-0378">Hydrolase</keyword>
<dbReference type="Gene3D" id="3.40.50.300">
    <property type="entry name" value="P-loop containing nucleotide triphosphate hydrolases"/>
    <property type="match status" value="1"/>
</dbReference>
<evidence type="ECO:0000256" key="4">
    <source>
        <dbReference type="SAM" id="MobiDB-lite"/>
    </source>
</evidence>
<dbReference type="PANTHER" id="PTHR35372">
    <property type="entry name" value="ATP BINDING PROTEIN-RELATED"/>
    <property type="match status" value="1"/>
</dbReference>
<accession>A0A3R7YGN3</accession>
<proteinExistence type="predicted"/>
<dbReference type="GO" id="GO:0016787">
    <property type="term" value="F:hydrolase activity"/>
    <property type="evidence" value="ECO:0007669"/>
    <property type="project" value="UniProtKB-KW"/>
</dbReference>
<dbReference type="InterPro" id="IPR027417">
    <property type="entry name" value="P-loop_NTPase"/>
</dbReference>
<name>A0A3R7YGN3_APHAT</name>
<gene>
    <name evidence="6" type="ORF">B5M09_007541</name>
</gene>
<sequence length="703" mass="80701">MCLQQTLKNTPCKSKNVAGSDYCKKHQPVAVEVVAVESDNAYVSDNDLESDVQLFSNSEIKNSATHIVKSEESIEVQSIMSPQIITEQIPLSSNELKAMKRGEHEREQQRKHEREQAKKSTEPLDEYATLKDVLYECPIISKFQVWGTEEESGAQLKIRKIQKIIELYPRFAPIIKECQLVTKLKGFKSSYEEIYNEAHRQDGEFSDARGELDDRESRYLKCKKPMPTREMIYRYMMLIIASGRYRRERDTGIIYERVNNYFFKLAYPNPEDFLTDIFSNNPMYSAYSTAQHRAQLVSFIKRVDHKLFPFMKIDHNFIGYANGIYDLKTGEFTKTEDLGNRVVQVRMLYKSDFAPNAETPKFDAAMKYQFGDDQTISDIMFLVGRAMTRVEDNFQIMVYQHGAGGCGKSLLTNLLRATHGTNQVGTLSKSHQAQFGLSEHVDKQLIVCDDSTNIAKMLPKDDFLSMTSHGSIKCPVKGKVSRDVERWDIPMVINSNYAPNYNDESGEISRRLVVIRYTKLISESMKNLELESEIKSEELGTIIYRMRSTYLEYCKKYKGKSIESFLSEHFKKSQAEARCSANATARFITERCIFEEGSNIQVAELTRELRAWCVDTFNLGNSKEDLNTATLKLMNPMWEIKAVKHCKHCKGRHIKGCCGLYSSADRGNIKSLTNIRYKTDADREDEDAEDAEDDEDEGVEFDA</sequence>
<evidence type="ECO:0000313" key="6">
    <source>
        <dbReference type="EMBL" id="RQM28879.1"/>
    </source>
</evidence>
<feature type="region of interest" description="Disordered" evidence="4">
    <location>
        <begin position="680"/>
        <end position="703"/>
    </location>
</feature>
<dbReference type="InterPro" id="IPR014015">
    <property type="entry name" value="Helicase_SF3_DNA-vir"/>
</dbReference>
<dbReference type="Proteomes" id="UP000284702">
    <property type="component" value="Unassembled WGS sequence"/>
</dbReference>
<keyword evidence="3" id="KW-0067">ATP-binding</keyword>
<dbReference type="Pfam" id="PF19263">
    <property type="entry name" value="DUF5906"/>
    <property type="match status" value="1"/>
</dbReference>
<keyword evidence="7" id="KW-1185">Reference proteome</keyword>
<evidence type="ECO:0000313" key="7">
    <source>
        <dbReference type="Proteomes" id="UP000284702"/>
    </source>
</evidence>
<evidence type="ECO:0000256" key="3">
    <source>
        <dbReference type="ARBA" id="ARBA00022840"/>
    </source>
</evidence>
<dbReference type="SUPFAM" id="SSF52540">
    <property type="entry name" value="P-loop containing nucleoside triphosphate hydrolases"/>
    <property type="match status" value="1"/>
</dbReference>
<dbReference type="PROSITE" id="PS51206">
    <property type="entry name" value="SF3_HELICASE_1"/>
    <property type="match status" value="1"/>
</dbReference>
<dbReference type="GO" id="GO:0005524">
    <property type="term" value="F:ATP binding"/>
    <property type="evidence" value="ECO:0007669"/>
    <property type="project" value="UniProtKB-KW"/>
</dbReference>
<dbReference type="PANTHER" id="PTHR35372:SF2">
    <property type="entry name" value="SF3 HELICASE DOMAIN-CONTAINING PROTEIN"/>
    <property type="match status" value="1"/>
</dbReference>
<keyword evidence="1" id="KW-0547">Nucleotide-binding</keyword>
<comment type="caution">
    <text evidence="6">The sequence shown here is derived from an EMBL/GenBank/DDBJ whole genome shotgun (WGS) entry which is preliminary data.</text>
</comment>
<reference evidence="6" key="1">
    <citation type="submission" date="2018-07" db="EMBL/GenBank/DDBJ databases">
        <title>Annotation of Aphanomyces astaci genome assembly.</title>
        <authorList>
            <person name="Studholme D.J."/>
        </authorList>
    </citation>
    <scope>NUCLEOTIDE SEQUENCE [LARGE SCALE GENOMIC DNA]</scope>
    <source>
        <strain evidence="6">Pc</strain>
    </source>
</reference>
<dbReference type="EMBL" id="MZMZ02001596">
    <property type="protein sequence ID" value="RQM28879.1"/>
    <property type="molecule type" value="Genomic_DNA"/>
</dbReference>
<dbReference type="InterPro" id="IPR051620">
    <property type="entry name" value="ORF904-like_C"/>
</dbReference>
<dbReference type="AlphaFoldDB" id="A0A3R7YGN3"/>